<dbReference type="InterPro" id="IPR027417">
    <property type="entry name" value="P-loop_NTPase"/>
</dbReference>
<dbReference type="GO" id="GO:0140359">
    <property type="term" value="F:ABC-type transporter activity"/>
    <property type="evidence" value="ECO:0007669"/>
    <property type="project" value="InterPro"/>
</dbReference>
<dbReference type="AlphaFoldDB" id="A0A120KMQ3"/>
<keyword evidence="2" id="KW-0813">Transport</keyword>
<dbReference type="Pfam" id="PF00664">
    <property type="entry name" value="ABC_membrane"/>
    <property type="match status" value="1"/>
</dbReference>
<evidence type="ECO:0000259" key="10">
    <source>
        <dbReference type="PROSITE" id="PS50893"/>
    </source>
</evidence>
<evidence type="ECO:0000256" key="5">
    <source>
        <dbReference type="ARBA" id="ARBA00022741"/>
    </source>
</evidence>
<evidence type="ECO:0000256" key="7">
    <source>
        <dbReference type="ARBA" id="ARBA00022989"/>
    </source>
</evidence>
<dbReference type="InterPro" id="IPR036640">
    <property type="entry name" value="ABC1_TM_sf"/>
</dbReference>
<keyword evidence="3" id="KW-1003">Cell membrane</keyword>
<feature type="transmembrane region" description="Helical" evidence="9">
    <location>
        <begin position="67"/>
        <end position="88"/>
    </location>
</feature>
<keyword evidence="7 9" id="KW-1133">Transmembrane helix</keyword>
<dbReference type="SUPFAM" id="SSF52540">
    <property type="entry name" value="P-loop containing nucleoside triphosphate hydrolases"/>
    <property type="match status" value="1"/>
</dbReference>
<comment type="subcellular location">
    <subcellularLocation>
        <location evidence="1">Cell membrane</location>
        <topology evidence="1">Multi-pass membrane protein</topology>
    </subcellularLocation>
</comment>
<dbReference type="InterPro" id="IPR003593">
    <property type="entry name" value="AAA+_ATPase"/>
</dbReference>
<dbReference type="PROSITE" id="PS50893">
    <property type="entry name" value="ABC_TRANSPORTER_2"/>
    <property type="match status" value="1"/>
</dbReference>
<dbReference type="GO" id="GO:0034040">
    <property type="term" value="F:ATPase-coupled lipid transmembrane transporter activity"/>
    <property type="evidence" value="ECO:0007669"/>
    <property type="project" value="TreeGrafter"/>
</dbReference>
<feature type="transmembrane region" description="Helical" evidence="9">
    <location>
        <begin position="257"/>
        <end position="279"/>
    </location>
</feature>
<dbReference type="PROSITE" id="PS50929">
    <property type="entry name" value="ABC_TM1F"/>
    <property type="match status" value="1"/>
</dbReference>
<dbReference type="SUPFAM" id="SSF90123">
    <property type="entry name" value="ABC transporter transmembrane region"/>
    <property type="match status" value="1"/>
</dbReference>
<feature type="transmembrane region" description="Helical" evidence="9">
    <location>
        <begin position="145"/>
        <end position="163"/>
    </location>
</feature>
<dbReference type="GO" id="GO:0016887">
    <property type="term" value="F:ATP hydrolysis activity"/>
    <property type="evidence" value="ECO:0007669"/>
    <property type="project" value="InterPro"/>
</dbReference>
<gene>
    <name evidence="12" type="ORF">AXF15_01260</name>
</gene>
<evidence type="ECO:0000256" key="8">
    <source>
        <dbReference type="ARBA" id="ARBA00023136"/>
    </source>
</evidence>
<evidence type="ECO:0000313" key="13">
    <source>
        <dbReference type="Proteomes" id="UP000063964"/>
    </source>
</evidence>
<dbReference type="Gene3D" id="1.20.1560.10">
    <property type="entry name" value="ABC transporter type 1, transmembrane domain"/>
    <property type="match status" value="1"/>
</dbReference>
<dbReference type="Proteomes" id="UP000063964">
    <property type="component" value="Chromosome"/>
</dbReference>
<dbReference type="OrthoDB" id="9760168at2"/>
<dbReference type="GO" id="GO:0005524">
    <property type="term" value="F:ATP binding"/>
    <property type="evidence" value="ECO:0007669"/>
    <property type="project" value="UniProtKB-KW"/>
</dbReference>
<dbReference type="SMART" id="SM00382">
    <property type="entry name" value="AAA"/>
    <property type="match status" value="1"/>
</dbReference>
<keyword evidence="13" id="KW-1185">Reference proteome</keyword>
<sequence>MNISDTSIPPLSQTWKRMLQAAGQEAGALKRSTALTLAAAVAQGLAFACFYPFFSALLDTPARPGSAVFWLTAMTLCTLADALARWVARRFDYSESFATITHDLRMSLGRQLRNMPLETLYRKRSGELASVLAGSVDEVIMPMGMFSAAFINIMVTPMVAALATFFVDWRLAVCMLLIFPLSIPLYRRRRRATGRGMREVSAAHARIQAELVEYIQGLPVLRAANRTGEREERLSGALEHLRQIQRQDILAGVRPQLSISAFIQGGLLAIAGLALHSVLGGSLHPAALAALLVIMVRFTEPITLLFSISAVFDLMEAGFARVEETLSIAPLPVSEPAGIPTAFDVSFEDVRFAYAESGEVVLDGVSFTAPERSLTALVGPSGAGKTTVTRLLMRYADPQAGVIRIGGMDIRGMRPETLMGCVSVVFQDVYLFDDTIAANIRMGRQNATDEEVRAVAEAAHCHEFISRLPQGYETRVGDIGGRLSGGERQRISIARAILKNAPIVILDEPTAALDTESEVAVQRAVDALVRERTVFVIAHRLSTIAAADNILVFDRGRLVEQGRHAALLNAGGRYQAMWEAQNRAKEWHLGRMTEGAHA</sequence>
<dbReference type="RefSeq" id="WP_066602248.1">
    <property type="nucleotide sequence ID" value="NZ_CP014230.1"/>
</dbReference>
<dbReference type="PROSITE" id="PS00211">
    <property type="entry name" value="ABC_TRANSPORTER_1"/>
    <property type="match status" value="1"/>
</dbReference>
<dbReference type="EMBL" id="CP014230">
    <property type="protein sequence ID" value="AMD91881.1"/>
    <property type="molecule type" value="Genomic_DNA"/>
</dbReference>
<dbReference type="FunFam" id="3.40.50.300:FF:000221">
    <property type="entry name" value="Multidrug ABC transporter ATP-binding protein"/>
    <property type="match status" value="1"/>
</dbReference>
<dbReference type="STRING" id="888061.AXF15_01260"/>
<feature type="transmembrane region" description="Helical" evidence="9">
    <location>
        <begin position="285"/>
        <end position="312"/>
    </location>
</feature>
<name>A0A120KMQ3_9BACT</name>
<evidence type="ECO:0000256" key="1">
    <source>
        <dbReference type="ARBA" id="ARBA00004651"/>
    </source>
</evidence>
<dbReference type="InterPro" id="IPR003439">
    <property type="entry name" value="ABC_transporter-like_ATP-bd"/>
</dbReference>
<evidence type="ECO:0000256" key="3">
    <source>
        <dbReference type="ARBA" id="ARBA00022475"/>
    </source>
</evidence>
<evidence type="ECO:0000256" key="4">
    <source>
        <dbReference type="ARBA" id="ARBA00022692"/>
    </source>
</evidence>
<dbReference type="InterPro" id="IPR017871">
    <property type="entry name" value="ABC_transporter-like_CS"/>
</dbReference>
<evidence type="ECO:0000256" key="9">
    <source>
        <dbReference type="SAM" id="Phobius"/>
    </source>
</evidence>
<evidence type="ECO:0000259" key="11">
    <source>
        <dbReference type="PROSITE" id="PS50929"/>
    </source>
</evidence>
<feature type="domain" description="ABC transmembrane type-1" evidence="11">
    <location>
        <begin position="32"/>
        <end position="314"/>
    </location>
</feature>
<feature type="domain" description="ABC transporter" evidence="10">
    <location>
        <begin position="345"/>
        <end position="580"/>
    </location>
</feature>
<organism evidence="12 13">
    <name type="scientific">Desulfomicrobium orale DSM 12838</name>
    <dbReference type="NCBI Taxonomy" id="888061"/>
    <lineage>
        <taxon>Bacteria</taxon>
        <taxon>Pseudomonadati</taxon>
        <taxon>Thermodesulfobacteriota</taxon>
        <taxon>Desulfovibrionia</taxon>
        <taxon>Desulfovibrionales</taxon>
        <taxon>Desulfomicrobiaceae</taxon>
        <taxon>Desulfomicrobium</taxon>
    </lineage>
</organism>
<reference evidence="13" key="1">
    <citation type="submission" date="2016-02" db="EMBL/GenBank/DDBJ databases">
        <authorList>
            <person name="Holder M.E."/>
            <person name="Ajami N.J."/>
            <person name="Petrosino J.F."/>
        </authorList>
    </citation>
    <scope>NUCLEOTIDE SEQUENCE [LARGE SCALE GENOMIC DNA]</scope>
    <source>
        <strain evidence="13">DSM 12838</strain>
    </source>
</reference>
<keyword evidence="8 9" id="KW-0472">Membrane</keyword>
<dbReference type="KEGG" id="doa:AXF15_01260"/>
<dbReference type="PANTHER" id="PTHR24221:SF654">
    <property type="entry name" value="ATP-BINDING CASSETTE SUB-FAMILY B MEMBER 6"/>
    <property type="match status" value="1"/>
</dbReference>
<dbReference type="Gene3D" id="3.40.50.300">
    <property type="entry name" value="P-loop containing nucleotide triphosphate hydrolases"/>
    <property type="match status" value="1"/>
</dbReference>
<keyword evidence="5" id="KW-0547">Nucleotide-binding</keyword>
<accession>A0A120KMQ3</accession>
<dbReference type="GO" id="GO:0005886">
    <property type="term" value="C:plasma membrane"/>
    <property type="evidence" value="ECO:0007669"/>
    <property type="project" value="UniProtKB-SubCell"/>
</dbReference>
<feature type="transmembrane region" description="Helical" evidence="9">
    <location>
        <begin position="34"/>
        <end position="55"/>
    </location>
</feature>
<evidence type="ECO:0000313" key="12">
    <source>
        <dbReference type="EMBL" id="AMD91881.1"/>
    </source>
</evidence>
<evidence type="ECO:0000256" key="2">
    <source>
        <dbReference type="ARBA" id="ARBA00022448"/>
    </source>
</evidence>
<feature type="transmembrane region" description="Helical" evidence="9">
    <location>
        <begin position="169"/>
        <end position="186"/>
    </location>
</feature>
<dbReference type="Pfam" id="PF00005">
    <property type="entry name" value="ABC_tran"/>
    <property type="match status" value="1"/>
</dbReference>
<protein>
    <submittedName>
        <fullName evidence="12">ABC transporter permease</fullName>
    </submittedName>
</protein>
<proteinExistence type="predicted"/>
<keyword evidence="4 9" id="KW-0812">Transmembrane</keyword>
<dbReference type="PANTHER" id="PTHR24221">
    <property type="entry name" value="ATP-BINDING CASSETTE SUB-FAMILY B"/>
    <property type="match status" value="1"/>
</dbReference>
<dbReference type="InterPro" id="IPR039421">
    <property type="entry name" value="Type_1_exporter"/>
</dbReference>
<evidence type="ECO:0000256" key="6">
    <source>
        <dbReference type="ARBA" id="ARBA00022840"/>
    </source>
</evidence>
<keyword evidence="6" id="KW-0067">ATP-binding</keyword>
<dbReference type="InterPro" id="IPR011527">
    <property type="entry name" value="ABC1_TM_dom"/>
</dbReference>